<keyword evidence="2" id="KW-1185">Reference proteome</keyword>
<sequence>MNPNNGVSDAENLRVSQLGILQLTPTEWLVRDPQILDGDPAALLGVIQQSGDAYEVTKLGVLTTRWFYSSFDRAQASFLVRGAPVPRPGRAVRPIDSVASRVTD</sequence>
<dbReference type="AlphaFoldDB" id="A0A4R8V6U0"/>
<proteinExistence type="predicted"/>
<gene>
    <name evidence="1" type="ORF">E3O06_00245</name>
</gene>
<evidence type="ECO:0000313" key="1">
    <source>
        <dbReference type="EMBL" id="TFB77231.1"/>
    </source>
</evidence>
<protein>
    <submittedName>
        <fullName evidence="1">Uncharacterized protein</fullName>
    </submittedName>
</protein>
<reference evidence="1 2" key="1">
    <citation type="submission" date="2019-03" db="EMBL/GenBank/DDBJ databases">
        <title>Genomics of glacier-inhabiting Cryobacterium strains.</title>
        <authorList>
            <person name="Liu Q."/>
            <person name="Xin Y.-H."/>
        </authorList>
    </citation>
    <scope>NUCLEOTIDE SEQUENCE [LARGE SCALE GENOMIC DNA]</scope>
    <source>
        <strain evidence="1 2">HLT2-23</strain>
    </source>
</reference>
<name>A0A4R8V6U0_9MICO</name>
<dbReference type="Proteomes" id="UP000298173">
    <property type="component" value="Unassembled WGS sequence"/>
</dbReference>
<evidence type="ECO:0000313" key="2">
    <source>
        <dbReference type="Proteomes" id="UP000298173"/>
    </source>
</evidence>
<accession>A0A4R8V6U0</accession>
<organism evidence="1 2">
    <name type="scientific">Cryobacterium glaciale</name>
    <dbReference type="NCBI Taxonomy" id="1259145"/>
    <lineage>
        <taxon>Bacteria</taxon>
        <taxon>Bacillati</taxon>
        <taxon>Actinomycetota</taxon>
        <taxon>Actinomycetes</taxon>
        <taxon>Micrococcales</taxon>
        <taxon>Microbacteriaceae</taxon>
        <taxon>Cryobacterium</taxon>
    </lineage>
</organism>
<dbReference type="RefSeq" id="WP_134501045.1">
    <property type="nucleotide sequence ID" value="NZ_SOEY01000002.1"/>
</dbReference>
<dbReference type="OrthoDB" id="5120633at2"/>
<comment type="caution">
    <text evidence="1">The sequence shown here is derived from an EMBL/GenBank/DDBJ whole genome shotgun (WGS) entry which is preliminary data.</text>
</comment>
<dbReference type="EMBL" id="SOEY01000002">
    <property type="protein sequence ID" value="TFB77231.1"/>
    <property type="molecule type" value="Genomic_DNA"/>
</dbReference>